<evidence type="ECO:0000313" key="3">
    <source>
        <dbReference type="EMBL" id="SFQ08686.1"/>
    </source>
</evidence>
<dbReference type="InterPro" id="IPR036526">
    <property type="entry name" value="C-N_Hydrolase_sf"/>
</dbReference>
<dbReference type="STRING" id="1465490.SAMN05444277_10582"/>
<dbReference type="GO" id="GO:0016811">
    <property type="term" value="F:hydrolase activity, acting on carbon-nitrogen (but not peptide) bonds, in linear amides"/>
    <property type="evidence" value="ECO:0007669"/>
    <property type="project" value="UniProtKB-ARBA"/>
</dbReference>
<dbReference type="InterPro" id="IPR003010">
    <property type="entry name" value="C-N_Hydrolase"/>
</dbReference>
<evidence type="ECO:0000256" key="1">
    <source>
        <dbReference type="ARBA" id="ARBA00022801"/>
    </source>
</evidence>
<evidence type="ECO:0000313" key="4">
    <source>
        <dbReference type="Proteomes" id="UP000199031"/>
    </source>
</evidence>
<organism evidence="3 4">
    <name type="scientific">Parafilimonas terrae</name>
    <dbReference type="NCBI Taxonomy" id="1465490"/>
    <lineage>
        <taxon>Bacteria</taxon>
        <taxon>Pseudomonadati</taxon>
        <taxon>Bacteroidota</taxon>
        <taxon>Chitinophagia</taxon>
        <taxon>Chitinophagales</taxon>
        <taxon>Chitinophagaceae</taxon>
        <taxon>Parafilimonas</taxon>
    </lineage>
</organism>
<feature type="domain" description="CN hydrolase" evidence="2">
    <location>
        <begin position="19"/>
        <end position="263"/>
    </location>
</feature>
<name>A0A1I5VNW9_9BACT</name>
<dbReference type="Gene3D" id="3.60.110.10">
    <property type="entry name" value="Carbon-nitrogen hydrolase"/>
    <property type="match status" value="1"/>
</dbReference>
<dbReference type="CDD" id="cd07197">
    <property type="entry name" value="nitrilase"/>
    <property type="match status" value="1"/>
</dbReference>
<evidence type="ECO:0000259" key="2">
    <source>
        <dbReference type="PROSITE" id="PS50263"/>
    </source>
</evidence>
<accession>A0A1I5VNW9</accession>
<sequence length="279" mass="31206">MPPFHLLYNPKTILSLFNMKIALASPLYPASIYDAIKQLQTLVEDAARQKAAIICFPETYIPGYPLDLENVKKTSPEVLKDALQKACEIARANSIAIILPMDWYEDENFLNVAFVISGKGNVAGYQPKVQLDPSEDNVWVAGKGRQLFEVQDLKFGIAICHEGFRYPETVRWAARQGASIVFHPHFAGSDTEGIELKEWGNAGNPYYEKAMMMRSIENTIYFASVNYATRFQESATSLISPDGKCIAWQLYGKAGILVADIEPELATGRLAKRLKINYT</sequence>
<dbReference type="InterPro" id="IPR050345">
    <property type="entry name" value="Aliph_Amidase/BUP"/>
</dbReference>
<keyword evidence="4" id="KW-1185">Reference proteome</keyword>
<keyword evidence="1 3" id="KW-0378">Hydrolase</keyword>
<dbReference type="PROSITE" id="PS50263">
    <property type="entry name" value="CN_HYDROLASE"/>
    <property type="match status" value="1"/>
</dbReference>
<gene>
    <name evidence="3" type="ORF">SAMN05444277_10582</name>
</gene>
<protein>
    <submittedName>
        <fullName evidence="3">Predicted amidohydrolase</fullName>
    </submittedName>
</protein>
<dbReference type="PANTHER" id="PTHR43674:SF2">
    <property type="entry name" value="BETA-UREIDOPROPIONASE"/>
    <property type="match status" value="1"/>
</dbReference>
<dbReference type="SUPFAM" id="SSF56317">
    <property type="entry name" value="Carbon-nitrogen hydrolase"/>
    <property type="match status" value="1"/>
</dbReference>
<dbReference type="PANTHER" id="PTHR43674">
    <property type="entry name" value="NITRILASE C965.09-RELATED"/>
    <property type="match status" value="1"/>
</dbReference>
<dbReference type="Proteomes" id="UP000199031">
    <property type="component" value="Unassembled WGS sequence"/>
</dbReference>
<dbReference type="EMBL" id="FOXQ01000005">
    <property type="protein sequence ID" value="SFQ08686.1"/>
    <property type="molecule type" value="Genomic_DNA"/>
</dbReference>
<proteinExistence type="predicted"/>
<dbReference type="AlphaFoldDB" id="A0A1I5VNW9"/>
<dbReference type="Pfam" id="PF00795">
    <property type="entry name" value="CN_hydrolase"/>
    <property type="match status" value="1"/>
</dbReference>
<reference evidence="3 4" key="1">
    <citation type="submission" date="2016-10" db="EMBL/GenBank/DDBJ databases">
        <authorList>
            <person name="de Groot N.N."/>
        </authorList>
    </citation>
    <scope>NUCLEOTIDE SEQUENCE [LARGE SCALE GENOMIC DNA]</scope>
    <source>
        <strain evidence="3 4">DSM 28286</strain>
    </source>
</reference>